<dbReference type="Gene3D" id="1.20.1250.20">
    <property type="entry name" value="MFS general substrate transporter like domains"/>
    <property type="match status" value="2"/>
</dbReference>
<dbReference type="SUPFAM" id="SSF103473">
    <property type="entry name" value="MFS general substrate transporter"/>
    <property type="match status" value="1"/>
</dbReference>
<feature type="transmembrane region" description="Helical" evidence="9">
    <location>
        <begin position="406"/>
        <end position="425"/>
    </location>
</feature>
<dbReference type="GO" id="GO:0005886">
    <property type="term" value="C:plasma membrane"/>
    <property type="evidence" value="ECO:0007669"/>
    <property type="project" value="TreeGrafter"/>
</dbReference>
<organism evidence="11 12">
    <name type="scientific">Sphaerobacter thermophilus (strain ATCC 49802 / DSM 20745 / KCCM 41009 / NCIMB 13125 / S 6022)</name>
    <dbReference type="NCBI Taxonomy" id="479434"/>
    <lineage>
        <taxon>Bacteria</taxon>
        <taxon>Pseudomonadati</taxon>
        <taxon>Thermomicrobiota</taxon>
        <taxon>Thermomicrobia</taxon>
        <taxon>Sphaerobacterales</taxon>
        <taxon>Sphaerobacterineae</taxon>
        <taxon>Sphaerobacteraceae</taxon>
        <taxon>Sphaerobacter</taxon>
    </lineage>
</organism>
<dbReference type="GO" id="GO:0012505">
    <property type="term" value="C:endomembrane system"/>
    <property type="evidence" value="ECO:0007669"/>
    <property type="project" value="UniProtKB-SubCell"/>
</dbReference>
<gene>
    <name evidence="11" type="ordered locus">Sthe_1684</name>
</gene>
<dbReference type="CDD" id="cd17321">
    <property type="entry name" value="MFS_MMR_MDR_like"/>
    <property type="match status" value="1"/>
</dbReference>
<reference evidence="11 12" key="2">
    <citation type="journal article" date="2010" name="Stand. Genomic Sci.">
        <title>Complete genome sequence of Desulfohalobium retbaense type strain (HR(100)).</title>
        <authorList>
            <person name="Spring S."/>
            <person name="Nolan M."/>
            <person name="Lapidus A."/>
            <person name="Glavina Del Rio T."/>
            <person name="Copeland A."/>
            <person name="Tice H."/>
            <person name="Cheng J.F."/>
            <person name="Lucas S."/>
            <person name="Land M."/>
            <person name="Chen F."/>
            <person name="Bruce D."/>
            <person name="Goodwin L."/>
            <person name="Pitluck S."/>
            <person name="Ivanova N."/>
            <person name="Mavromatis K."/>
            <person name="Mikhailova N."/>
            <person name="Pati A."/>
            <person name="Chen A."/>
            <person name="Palaniappan K."/>
            <person name="Hauser L."/>
            <person name="Chang Y.J."/>
            <person name="Jeffries C.D."/>
            <person name="Munk C."/>
            <person name="Kiss H."/>
            <person name="Chain P."/>
            <person name="Han C."/>
            <person name="Brettin T."/>
            <person name="Detter J.C."/>
            <person name="Schuler E."/>
            <person name="Goker M."/>
            <person name="Rohde M."/>
            <person name="Bristow J."/>
            <person name="Eisen J.A."/>
            <person name="Markowitz V."/>
            <person name="Hugenholtz P."/>
            <person name="Kyrpides N.C."/>
            <person name="Klenk H.P."/>
        </authorList>
    </citation>
    <scope>NUCLEOTIDE SEQUENCE [LARGE SCALE GENOMIC DNA]</scope>
    <source>
        <strain evidence="12">ATCC 49802 / DSM 20745 / S 6022</strain>
    </source>
</reference>
<name>D1C4F1_SPHTD</name>
<dbReference type="InParanoid" id="D1C4F1"/>
<dbReference type="PROSITE" id="PS50850">
    <property type="entry name" value="MFS"/>
    <property type="match status" value="1"/>
</dbReference>
<dbReference type="KEGG" id="sti:Sthe_1684"/>
<dbReference type="EMBL" id="CP001823">
    <property type="protein sequence ID" value="ACZ39118.1"/>
    <property type="molecule type" value="Genomic_DNA"/>
</dbReference>
<evidence type="ECO:0000256" key="7">
    <source>
        <dbReference type="ARBA" id="ARBA00023136"/>
    </source>
</evidence>
<dbReference type="PROSITE" id="PS00216">
    <property type="entry name" value="SUGAR_TRANSPORT_1"/>
    <property type="match status" value="1"/>
</dbReference>
<evidence type="ECO:0000256" key="2">
    <source>
        <dbReference type="ARBA" id="ARBA00004127"/>
    </source>
</evidence>
<evidence type="ECO:0000256" key="5">
    <source>
        <dbReference type="ARBA" id="ARBA00022692"/>
    </source>
</evidence>
<keyword evidence="4" id="KW-0813">Transport</keyword>
<proteinExistence type="inferred from homology"/>
<feature type="transmembrane region" description="Helical" evidence="9">
    <location>
        <begin position="159"/>
        <end position="179"/>
    </location>
</feature>
<feature type="transmembrane region" description="Helical" evidence="9">
    <location>
        <begin position="368"/>
        <end position="386"/>
    </location>
</feature>
<feature type="transmembrane region" description="Helical" evidence="9">
    <location>
        <begin position="132"/>
        <end position="152"/>
    </location>
</feature>
<sequence>MDPRTEQAQRAGHHREAGDLAPAAAAGQSPARLLVPVLIIVVVAALDLTVIAPILPAVLVDLRVNTAEADRYVWIVSGYLLAYTLTIPLMGRLSDIVGRRATFLAALGVFLAGSAACAAADTLPAIVAARVVQGFGGGAMVPVAMAVVGDLLPPARRAGALGIVAAADTLGWVLGPLWGAAIEQLTGDWRWIFLLNLPIGLAAGAVLVLRWRDAPLGGRQRMALDLPGALLLAIGLLGLSLGLSVGAEPMPGGGSRALGAAPNPLAAYRLPLVVVGVVALALLVVVERRARDPLIPLGIFRERLFAAANGTNFLIGAALMVAMVNVPLLTALLVEEARVSIVSAELLGAFSLAMGVGALVGGRVAERFGYVGVTLAGLLIAAAGFWRMSGWGNTLEMRRMGLDLAVTGVGVGLVIAPIAAAAINAARRSDLGIASGLVIVMRLLGMTLGISALTAWGVSRLNEALTNLPPVVQQPGESLADYLARQQEVAVQQAIPATIDVIRDTFGAAALICLLAILPALFLSRRGRRERE</sequence>
<feature type="transmembrane region" description="Helical" evidence="9">
    <location>
        <begin position="339"/>
        <end position="361"/>
    </location>
</feature>
<feature type="transmembrane region" description="Helical" evidence="9">
    <location>
        <begin position="223"/>
        <end position="246"/>
    </location>
</feature>
<evidence type="ECO:0000256" key="3">
    <source>
        <dbReference type="ARBA" id="ARBA00007520"/>
    </source>
</evidence>
<keyword evidence="12" id="KW-1185">Reference proteome</keyword>
<feature type="transmembrane region" description="Helical" evidence="9">
    <location>
        <begin position="33"/>
        <end position="60"/>
    </location>
</feature>
<feature type="transmembrane region" description="Helical" evidence="9">
    <location>
        <begin position="506"/>
        <end position="523"/>
    </location>
</feature>
<feature type="transmembrane region" description="Helical" evidence="9">
    <location>
        <begin position="307"/>
        <end position="333"/>
    </location>
</feature>
<dbReference type="AlphaFoldDB" id="D1C4F1"/>
<dbReference type="PANTHER" id="PTHR23501:SF191">
    <property type="entry name" value="VACUOLAR BASIC AMINO ACID TRANSPORTER 4"/>
    <property type="match status" value="1"/>
</dbReference>
<dbReference type="eggNOG" id="COG2814">
    <property type="taxonomic scope" value="Bacteria"/>
</dbReference>
<evidence type="ECO:0000256" key="8">
    <source>
        <dbReference type="ARBA" id="ARBA00044273"/>
    </source>
</evidence>
<feature type="transmembrane region" description="Helical" evidence="9">
    <location>
        <begin position="266"/>
        <end position="286"/>
    </location>
</feature>
<evidence type="ECO:0000259" key="10">
    <source>
        <dbReference type="PROSITE" id="PS50850"/>
    </source>
</evidence>
<evidence type="ECO:0000256" key="4">
    <source>
        <dbReference type="ARBA" id="ARBA00022448"/>
    </source>
</evidence>
<protein>
    <recommendedName>
        <fullName evidence="8">MFS-type drug efflux transporter P55</fullName>
    </recommendedName>
</protein>
<comment type="function">
    <text evidence="1">Resistance to tetracycline by an active tetracycline efflux. This is an energy-dependent process that decreases the accumulation of the antibiotic in whole cells. This protein functions as a metal-tetracycline/H(+) antiporter.</text>
</comment>
<dbReference type="InterPro" id="IPR036259">
    <property type="entry name" value="MFS_trans_sf"/>
</dbReference>
<evidence type="ECO:0000313" key="11">
    <source>
        <dbReference type="EMBL" id="ACZ39118.1"/>
    </source>
</evidence>
<evidence type="ECO:0000256" key="1">
    <source>
        <dbReference type="ARBA" id="ARBA00003279"/>
    </source>
</evidence>
<dbReference type="GO" id="GO:0022857">
    <property type="term" value="F:transmembrane transporter activity"/>
    <property type="evidence" value="ECO:0007669"/>
    <property type="project" value="InterPro"/>
</dbReference>
<keyword evidence="7 9" id="KW-0472">Membrane</keyword>
<feature type="domain" description="Major facilitator superfamily (MFS) profile" evidence="10">
    <location>
        <begin position="33"/>
        <end position="528"/>
    </location>
</feature>
<dbReference type="InterPro" id="IPR011701">
    <property type="entry name" value="MFS"/>
</dbReference>
<dbReference type="Pfam" id="PF07690">
    <property type="entry name" value="MFS_1"/>
    <property type="match status" value="1"/>
</dbReference>
<reference evidence="12" key="1">
    <citation type="submission" date="2009-11" db="EMBL/GenBank/DDBJ databases">
        <title>The complete chromosome 1 of Sphaerobacter thermophilus DSM 20745.</title>
        <authorList>
            <person name="Lucas S."/>
            <person name="Copeland A."/>
            <person name="Lapidus A."/>
            <person name="Glavina del Rio T."/>
            <person name="Dalin E."/>
            <person name="Tice H."/>
            <person name="Bruce D."/>
            <person name="Goodwin L."/>
            <person name="Pitluck S."/>
            <person name="Kyrpides N."/>
            <person name="Mavromatis K."/>
            <person name="Ivanova N."/>
            <person name="Mikhailova N."/>
            <person name="LaButti K.M."/>
            <person name="Clum A."/>
            <person name="Sun H.I."/>
            <person name="Brettin T."/>
            <person name="Detter J.C."/>
            <person name="Han C."/>
            <person name="Larimer F."/>
            <person name="Land M."/>
            <person name="Hauser L."/>
            <person name="Markowitz V."/>
            <person name="Cheng J.F."/>
            <person name="Hugenholtz P."/>
            <person name="Woyke T."/>
            <person name="Wu D."/>
            <person name="Steenblock K."/>
            <person name="Schneider S."/>
            <person name="Pukall R."/>
            <person name="Goeker M."/>
            <person name="Klenk H.P."/>
            <person name="Eisen J.A."/>
        </authorList>
    </citation>
    <scope>NUCLEOTIDE SEQUENCE [LARGE SCALE GENOMIC DNA]</scope>
    <source>
        <strain evidence="12">ATCC 49802 / DSM 20745 / S 6022</strain>
    </source>
</reference>
<dbReference type="HOGENOM" id="CLU_000960_2_5_0"/>
<dbReference type="InterPro" id="IPR020846">
    <property type="entry name" value="MFS_dom"/>
</dbReference>
<dbReference type="Proteomes" id="UP000002027">
    <property type="component" value="Chromosome 1"/>
</dbReference>
<comment type="similarity">
    <text evidence="3">Belongs to the major facilitator superfamily. TCR/Tet family.</text>
</comment>
<dbReference type="PRINTS" id="PR01035">
    <property type="entry name" value="TCRTETA"/>
</dbReference>
<dbReference type="InterPro" id="IPR005829">
    <property type="entry name" value="Sugar_transporter_CS"/>
</dbReference>
<feature type="transmembrane region" description="Helical" evidence="9">
    <location>
        <begin position="72"/>
        <end position="91"/>
    </location>
</feature>
<dbReference type="PANTHER" id="PTHR23501">
    <property type="entry name" value="MAJOR FACILITATOR SUPERFAMILY"/>
    <property type="match status" value="1"/>
</dbReference>
<keyword evidence="6 9" id="KW-1133">Transmembrane helix</keyword>
<dbReference type="InterPro" id="IPR001958">
    <property type="entry name" value="Tet-R_TetA/multi-R_MdtG-like"/>
</dbReference>
<keyword evidence="5 9" id="KW-0812">Transmembrane</keyword>
<evidence type="ECO:0000313" key="12">
    <source>
        <dbReference type="Proteomes" id="UP000002027"/>
    </source>
</evidence>
<feature type="transmembrane region" description="Helical" evidence="9">
    <location>
        <begin position="103"/>
        <end position="126"/>
    </location>
</feature>
<dbReference type="STRING" id="479434.Sthe_1684"/>
<evidence type="ECO:0000256" key="9">
    <source>
        <dbReference type="SAM" id="Phobius"/>
    </source>
</evidence>
<feature type="transmembrane region" description="Helical" evidence="9">
    <location>
        <begin position="437"/>
        <end position="458"/>
    </location>
</feature>
<accession>D1C4F1</accession>
<dbReference type="OrthoDB" id="146256at2"/>
<evidence type="ECO:0000256" key="6">
    <source>
        <dbReference type="ARBA" id="ARBA00022989"/>
    </source>
</evidence>
<comment type="subcellular location">
    <subcellularLocation>
        <location evidence="2">Endomembrane system</location>
        <topology evidence="2">Multi-pass membrane protein</topology>
    </subcellularLocation>
</comment>
<feature type="transmembrane region" description="Helical" evidence="9">
    <location>
        <begin position="191"/>
        <end position="211"/>
    </location>
</feature>
<dbReference type="RefSeq" id="WP_012872165.1">
    <property type="nucleotide sequence ID" value="NC_013523.1"/>
</dbReference>